<evidence type="ECO:0000256" key="8">
    <source>
        <dbReference type="ARBA" id="ARBA00023136"/>
    </source>
</evidence>
<dbReference type="GO" id="GO:0006506">
    <property type="term" value="P:GPI anchor biosynthetic process"/>
    <property type="evidence" value="ECO:0007669"/>
    <property type="project" value="UniProtKB-UniPathway"/>
</dbReference>
<evidence type="ECO:0000256" key="1">
    <source>
        <dbReference type="ARBA" id="ARBA00004477"/>
    </source>
</evidence>
<feature type="transmembrane region" description="Helical" evidence="9">
    <location>
        <begin position="92"/>
        <end position="114"/>
    </location>
</feature>
<dbReference type="Proteomes" id="UP000504637">
    <property type="component" value="Unplaced"/>
</dbReference>
<keyword evidence="5 9" id="KW-0812">Transmembrane</keyword>
<dbReference type="InterPro" id="IPR009600">
    <property type="entry name" value="PIG-U"/>
</dbReference>
<dbReference type="PANTHER" id="PTHR13121:SF0">
    <property type="entry name" value="PHOSPHATIDYLINOSITOL GLYCAN ANCHOR BIOSYNTHESIS CLASS U PROTEIN"/>
    <property type="match status" value="1"/>
</dbReference>
<sequence>MESLRQVYHDHPRRVLFFAAATLRISLAIAFPALPDLLTGRVEISSPVNSFKRLQEGLFLYDRGLDPYDGGIFHQAPLFLPLFSLLPSSSSWLGQLLTIIIYTLVDIVSANSLFQIVQAEAAVRSTTFLSPRVARRWQAASVSAVYLFNPFTVLACLGRPTTVFTNSFTLISINHACRGNIATTAFALALASFISLHPLLLLPPVAMLCYDGYCQKVLFSQAPARGDGNAPPAGSGKVTFDRRSLPPLLPFLLILTMVFGSILAMLLGLSRLFLPSWNFVPAVFMTPLTLPDLTPNPGLWWYFFIEMFDAFREFFLGVFWLHMLSYSVPFALRFRRQPLAGVLLMTGVIAVFQPYANAGDVGAWLSALCLLGHVFELTSTYRYSFPALAALLYATLLGPAFHHLWIYAGSGNANFFYAITLVWNLALLILLTDTIYAVLRDEWELDRPEGKGKEVRQM</sequence>
<dbReference type="PANTHER" id="PTHR13121">
    <property type="entry name" value="GPI TRANSAMIDASE COMPONENT PIG-U"/>
    <property type="match status" value="1"/>
</dbReference>
<dbReference type="GO" id="GO:0016255">
    <property type="term" value="P:attachment of GPI anchor to protein"/>
    <property type="evidence" value="ECO:0007669"/>
    <property type="project" value="InterPro"/>
</dbReference>
<feature type="transmembrane region" description="Helical" evidence="9">
    <location>
        <begin position="314"/>
        <end position="332"/>
    </location>
</feature>
<feature type="transmembrane region" description="Helical" evidence="9">
    <location>
        <begin position="414"/>
        <end position="439"/>
    </location>
</feature>
<dbReference type="UniPathway" id="UPA00196"/>
<feature type="transmembrane region" description="Helical" evidence="9">
    <location>
        <begin position="339"/>
        <end position="356"/>
    </location>
</feature>
<organism evidence="11">
    <name type="scientific">Dissoconium aciculare CBS 342.82</name>
    <dbReference type="NCBI Taxonomy" id="1314786"/>
    <lineage>
        <taxon>Eukaryota</taxon>
        <taxon>Fungi</taxon>
        <taxon>Dikarya</taxon>
        <taxon>Ascomycota</taxon>
        <taxon>Pezizomycotina</taxon>
        <taxon>Dothideomycetes</taxon>
        <taxon>Dothideomycetidae</taxon>
        <taxon>Mycosphaerellales</taxon>
        <taxon>Dissoconiaceae</taxon>
        <taxon>Dissoconium</taxon>
    </lineage>
</organism>
<evidence type="ECO:0000313" key="11">
    <source>
        <dbReference type="RefSeq" id="XP_033464776.1"/>
    </source>
</evidence>
<keyword evidence="4" id="KW-0337">GPI-anchor biosynthesis</keyword>
<dbReference type="OrthoDB" id="549017at2759"/>
<evidence type="ECO:0000256" key="7">
    <source>
        <dbReference type="ARBA" id="ARBA00022989"/>
    </source>
</evidence>
<feature type="transmembrane region" description="Helical" evidence="9">
    <location>
        <begin position="248"/>
        <end position="269"/>
    </location>
</feature>
<accession>A0A6J3MIJ8</accession>
<dbReference type="GO" id="GO:0042765">
    <property type="term" value="C:GPI-anchor transamidase complex"/>
    <property type="evidence" value="ECO:0007669"/>
    <property type="project" value="InterPro"/>
</dbReference>
<feature type="transmembrane region" description="Helical" evidence="9">
    <location>
        <begin position="181"/>
        <end position="200"/>
    </location>
</feature>
<keyword evidence="7 9" id="KW-1133">Transmembrane helix</keyword>
<feature type="transmembrane region" description="Helical" evidence="9">
    <location>
        <begin position="388"/>
        <end position="408"/>
    </location>
</feature>
<dbReference type="Pfam" id="PF06728">
    <property type="entry name" value="PIG-U"/>
    <property type="match status" value="1"/>
</dbReference>
<evidence type="ECO:0000256" key="4">
    <source>
        <dbReference type="ARBA" id="ARBA00022502"/>
    </source>
</evidence>
<evidence type="ECO:0000256" key="5">
    <source>
        <dbReference type="ARBA" id="ARBA00022692"/>
    </source>
</evidence>
<dbReference type="AlphaFoldDB" id="A0A6J3MIJ8"/>
<feature type="transmembrane region" description="Helical" evidence="9">
    <location>
        <begin position="15"/>
        <end position="34"/>
    </location>
</feature>
<reference evidence="11" key="2">
    <citation type="submission" date="2020-04" db="EMBL/GenBank/DDBJ databases">
        <authorList>
            <consortium name="NCBI Genome Project"/>
        </authorList>
    </citation>
    <scope>NUCLEOTIDE SEQUENCE</scope>
    <source>
        <strain evidence="11">CBS 342.82</strain>
    </source>
</reference>
<comment type="pathway">
    <text evidence="2">Glycolipid biosynthesis; glycosylphosphatidylinositol-anchor biosynthesis.</text>
</comment>
<keyword evidence="8 9" id="KW-0472">Membrane</keyword>
<dbReference type="GeneID" id="54365046"/>
<name>A0A6J3MIJ8_9PEZI</name>
<reference evidence="11" key="3">
    <citation type="submission" date="2025-08" db="UniProtKB">
        <authorList>
            <consortium name="RefSeq"/>
        </authorList>
    </citation>
    <scope>IDENTIFICATION</scope>
    <source>
        <strain evidence="11">CBS 342.82</strain>
    </source>
</reference>
<comment type="similarity">
    <text evidence="3">Belongs to the PIGU family.</text>
</comment>
<evidence type="ECO:0000256" key="9">
    <source>
        <dbReference type="SAM" id="Phobius"/>
    </source>
</evidence>
<gene>
    <name evidence="11" type="ORF">K489DRAFT_406397</name>
</gene>
<keyword evidence="10" id="KW-1185">Reference proteome</keyword>
<evidence type="ECO:0000256" key="6">
    <source>
        <dbReference type="ARBA" id="ARBA00022824"/>
    </source>
</evidence>
<proteinExistence type="inferred from homology"/>
<dbReference type="RefSeq" id="XP_033464776.1">
    <property type="nucleotide sequence ID" value="XM_033607246.1"/>
</dbReference>
<keyword evidence="6" id="KW-0256">Endoplasmic reticulum</keyword>
<evidence type="ECO:0000256" key="3">
    <source>
        <dbReference type="ARBA" id="ARBA00010026"/>
    </source>
</evidence>
<comment type="subcellular location">
    <subcellularLocation>
        <location evidence="1">Endoplasmic reticulum membrane</location>
        <topology evidence="1">Multi-pass membrane protein</topology>
    </subcellularLocation>
</comment>
<protein>
    <submittedName>
        <fullName evidence="11">PIG-U-domain-containing protein</fullName>
    </submittedName>
</protein>
<reference evidence="11" key="1">
    <citation type="submission" date="2020-01" db="EMBL/GenBank/DDBJ databases">
        <authorList>
            <consortium name="DOE Joint Genome Institute"/>
            <person name="Haridas S."/>
            <person name="Albert R."/>
            <person name="Binder M."/>
            <person name="Bloem J."/>
            <person name="Labutti K."/>
            <person name="Salamov A."/>
            <person name="Andreopoulos B."/>
            <person name="Baker S.E."/>
            <person name="Barry K."/>
            <person name="Bills G."/>
            <person name="Bluhm B.H."/>
            <person name="Cannon C."/>
            <person name="Castanera R."/>
            <person name="Culley D.E."/>
            <person name="Daum C."/>
            <person name="Ezra D."/>
            <person name="Gonzalez J.B."/>
            <person name="Henrissat B."/>
            <person name="Kuo A."/>
            <person name="Liang C."/>
            <person name="Lipzen A."/>
            <person name="Lutzoni F."/>
            <person name="Magnuson J."/>
            <person name="Mondo S."/>
            <person name="Nolan M."/>
            <person name="Ohm R."/>
            <person name="Pangilinan J."/>
            <person name="Park H.-J."/>
            <person name="Ramirez L."/>
            <person name="Alfaro M."/>
            <person name="Sun H."/>
            <person name="Tritt A."/>
            <person name="Yoshinaga Y."/>
            <person name="Zwiers L.-H."/>
            <person name="Turgeon B.G."/>
            <person name="Goodwin S.B."/>
            <person name="Spatafora J.W."/>
            <person name="Crous P.W."/>
            <person name="Grigoriev I.V."/>
        </authorList>
    </citation>
    <scope>NUCLEOTIDE SEQUENCE</scope>
    <source>
        <strain evidence="11">CBS 342.82</strain>
    </source>
</reference>
<feature type="transmembrane region" description="Helical" evidence="9">
    <location>
        <begin position="362"/>
        <end position="381"/>
    </location>
</feature>
<evidence type="ECO:0000313" key="10">
    <source>
        <dbReference type="Proteomes" id="UP000504637"/>
    </source>
</evidence>
<evidence type="ECO:0000256" key="2">
    <source>
        <dbReference type="ARBA" id="ARBA00004687"/>
    </source>
</evidence>